<proteinExistence type="predicted"/>
<dbReference type="PROSITE" id="PS50893">
    <property type="entry name" value="ABC_TRANSPORTER_2"/>
    <property type="match status" value="1"/>
</dbReference>
<accession>A0A382M4J6</accession>
<dbReference type="SUPFAM" id="SSF52540">
    <property type="entry name" value="P-loop containing nucleoside triphosphate hydrolases"/>
    <property type="match status" value="2"/>
</dbReference>
<dbReference type="AlphaFoldDB" id="A0A382M4J6"/>
<reference evidence="5" key="1">
    <citation type="submission" date="2018-05" db="EMBL/GenBank/DDBJ databases">
        <authorList>
            <person name="Lanie J.A."/>
            <person name="Ng W.-L."/>
            <person name="Kazmierczak K.M."/>
            <person name="Andrzejewski T.M."/>
            <person name="Davidsen T.M."/>
            <person name="Wayne K.J."/>
            <person name="Tettelin H."/>
            <person name="Glass J.I."/>
            <person name="Rusch D."/>
            <person name="Podicherti R."/>
            <person name="Tsui H.-C.T."/>
            <person name="Winkler M.E."/>
        </authorList>
    </citation>
    <scope>NUCLEOTIDE SEQUENCE</scope>
</reference>
<evidence type="ECO:0000256" key="2">
    <source>
        <dbReference type="ARBA" id="ARBA00022741"/>
    </source>
</evidence>
<dbReference type="PROSITE" id="PS00211">
    <property type="entry name" value="ABC_TRANSPORTER_1"/>
    <property type="match status" value="1"/>
</dbReference>
<keyword evidence="2" id="KW-0547">Nucleotide-binding</keyword>
<dbReference type="SMART" id="SM00382">
    <property type="entry name" value="AAA"/>
    <property type="match status" value="1"/>
</dbReference>
<dbReference type="GO" id="GO:0055085">
    <property type="term" value="P:transmembrane transport"/>
    <property type="evidence" value="ECO:0007669"/>
    <property type="project" value="UniProtKB-ARBA"/>
</dbReference>
<keyword evidence="1" id="KW-0813">Transport</keyword>
<dbReference type="GO" id="GO:0016887">
    <property type="term" value="F:ATP hydrolysis activity"/>
    <property type="evidence" value="ECO:0007669"/>
    <property type="project" value="InterPro"/>
</dbReference>
<dbReference type="PANTHER" id="PTHR43776">
    <property type="entry name" value="TRANSPORT ATP-BINDING PROTEIN"/>
    <property type="match status" value="1"/>
</dbReference>
<evidence type="ECO:0000259" key="4">
    <source>
        <dbReference type="PROSITE" id="PS50893"/>
    </source>
</evidence>
<dbReference type="CDD" id="cd03257">
    <property type="entry name" value="ABC_NikE_OppD_transporters"/>
    <property type="match status" value="1"/>
</dbReference>
<evidence type="ECO:0000256" key="1">
    <source>
        <dbReference type="ARBA" id="ARBA00022448"/>
    </source>
</evidence>
<dbReference type="Pfam" id="PF00005">
    <property type="entry name" value="ABC_tran"/>
    <property type="match status" value="1"/>
</dbReference>
<dbReference type="EMBL" id="UINC01090699">
    <property type="protein sequence ID" value="SVC42875.1"/>
    <property type="molecule type" value="Genomic_DNA"/>
</dbReference>
<dbReference type="GO" id="GO:0005524">
    <property type="term" value="F:ATP binding"/>
    <property type="evidence" value="ECO:0007669"/>
    <property type="project" value="UniProtKB-KW"/>
</dbReference>
<dbReference type="InterPro" id="IPR013563">
    <property type="entry name" value="Oligopep_ABC_C"/>
</dbReference>
<dbReference type="InterPro" id="IPR017871">
    <property type="entry name" value="ABC_transporter-like_CS"/>
</dbReference>
<dbReference type="Pfam" id="PF08352">
    <property type="entry name" value="oligo_HPY"/>
    <property type="match status" value="1"/>
</dbReference>
<organism evidence="5">
    <name type="scientific">marine metagenome</name>
    <dbReference type="NCBI Taxonomy" id="408172"/>
    <lineage>
        <taxon>unclassified sequences</taxon>
        <taxon>metagenomes</taxon>
        <taxon>ecological metagenomes</taxon>
    </lineage>
</organism>
<protein>
    <recommendedName>
        <fullName evidence="4">ABC transporter domain-containing protein</fullName>
    </recommendedName>
</protein>
<dbReference type="InterPro" id="IPR003593">
    <property type="entry name" value="AAA+_ATPase"/>
</dbReference>
<dbReference type="InterPro" id="IPR050319">
    <property type="entry name" value="ABC_transp_ATP-bind"/>
</dbReference>
<dbReference type="PANTHER" id="PTHR43776:SF8">
    <property type="entry name" value="ABC TRANSPORTER, ATP-BINDING PROTEIN"/>
    <property type="match status" value="1"/>
</dbReference>
<dbReference type="InterPro" id="IPR027417">
    <property type="entry name" value="P-loop_NTPase"/>
</dbReference>
<gene>
    <name evidence="5" type="ORF">METZ01_LOCUS295729</name>
</gene>
<name>A0A382M4J6_9ZZZZ</name>
<dbReference type="InterPro" id="IPR003439">
    <property type="entry name" value="ABC_transporter-like_ATP-bd"/>
</dbReference>
<sequence>ALALMPPVIIMDEPTTALDVIVERNILFKVLELRKKLGFTILFITHDLNLLLEFADRLAVMLKGQVIETGDVAQIGSGGHHAYTKKLIGALPSAGGKRKKDLLPQPRSLNFGERPLLEVQSLNKDFVLSGFLHPKLLHAVKDVSFEVFPGEIVGLVGESGSGKSTIARLIARLIPPTSGAIRLDGVNILKSERTTASLEYRQKVQMIFQDPFGSLNSVHTVFHHLARPLIRHRLVPKSDLYKYIIDILENVGLSPGALFADKFPHEMSGGERQRVAIARVLSLQPDIIVADEPTSMLDVSIRLDILKILANLRIKKNVAILFITHDLASARYLADRIIVLQKGSQVEHGYSEALIQSPQHIYTKQLIAAASPGWLSSKISDHK</sequence>
<evidence type="ECO:0000256" key="3">
    <source>
        <dbReference type="ARBA" id="ARBA00022840"/>
    </source>
</evidence>
<evidence type="ECO:0000313" key="5">
    <source>
        <dbReference type="EMBL" id="SVC42875.1"/>
    </source>
</evidence>
<dbReference type="GO" id="GO:0015833">
    <property type="term" value="P:peptide transport"/>
    <property type="evidence" value="ECO:0007669"/>
    <property type="project" value="InterPro"/>
</dbReference>
<feature type="domain" description="ABC transporter" evidence="4">
    <location>
        <begin position="117"/>
        <end position="367"/>
    </location>
</feature>
<keyword evidence="3" id="KW-0067">ATP-binding</keyword>
<feature type="non-terminal residue" evidence="5">
    <location>
        <position position="1"/>
    </location>
</feature>
<dbReference type="Gene3D" id="3.40.50.300">
    <property type="entry name" value="P-loop containing nucleotide triphosphate hydrolases"/>
    <property type="match status" value="2"/>
</dbReference>